<evidence type="ECO:0000256" key="1">
    <source>
        <dbReference type="SAM" id="MobiDB-lite"/>
    </source>
</evidence>
<feature type="compositionally biased region" description="Polar residues" evidence="1">
    <location>
        <begin position="76"/>
        <end position="87"/>
    </location>
</feature>
<feature type="region of interest" description="Disordered" evidence="1">
    <location>
        <begin position="1"/>
        <end position="48"/>
    </location>
</feature>
<proteinExistence type="predicted"/>
<sequence length="324" mass="37156">MSQLFAQQRDDGRDNKHDEIVIAKDEPDVVDSHASFSSQPVYTQDDGRARLSRYQHYTYEVDADSGTEEPAHNPVPFTQSARYQGSQNRDDDSDVEDDDKPPTEIALEDIDSRSDDFETAKDAISTQTSSFPWPTSDPGFVFEGVVIPIEEVEASEAWMEPAQPKMDVPLDRYGDREVAIKVAKFFLSGGRRWIDDYWWRWTSPEDQEIIEPEELKRQLNELRDEHRGAYNLLLALHRGNVAKTFADLQEWVSESTNRSHRSGKKRQRDDEQEDEGLASQEIIPAGKRRRPLPSRASSEDSDTVSSQGSSSQRPKKTLRRLRHF</sequence>
<feature type="region of interest" description="Disordered" evidence="1">
    <location>
        <begin position="252"/>
        <end position="324"/>
    </location>
</feature>
<dbReference type="Proteomes" id="UP000054007">
    <property type="component" value="Unassembled WGS sequence"/>
</dbReference>
<gene>
    <name evidence="2" type="ORF">CYLTODRAFT_455305</name>
</gene>
<feature type="region of interest" description="Disordered" evidence="1">
    <location>
        <begin position="60"/>
        <end position="109"/>
    </location>
</feature>
<protein>
    <submittedName>
        <fullName evidence="2">Uncharacterized protein</fullName>
    </submittedName>
</protein>
<feature type="compositionally biased region" description="Basic residues" evidence="1">
    <location>
        <begin position="313"/>
        <end position="324"/>
    </location>
</feature>
<evidence type="ECO:0000313" key="3">
    <source>
        <dbReference type="Proteomes" id="UP000054007"/>
    </source>
</evidence>
<dbReference type="EMBL" id="KN880552">
    <property type="protein sequence ID" value="KIY66495.1"/>
    <property type="molecule type" value="Genomic_DNA"/>
</dbReference>
<feature type="compositionally biased region" description="Basic and acidic residues" evidence="1">
    <location>
        <begin position="8"/>
        <end position="31"/>
    </location>
</feature>
<evidence type="ECO:0000313" key="2">
    <source>
        <dbReference type="EMBL" id="KIY66495.1"/>
    </source>
</evidence>
<name>A0A0D7B8B6_9AGAR</name>
<accession>A0A0D7B8B6</accession>
<reference evidence="2 3" key="1">
    <citation type="journal article" date="2015" name="Fungal Genet. Biol.">
        <title>Evolution of novel wood decay mechanisms in Agaricales revealed by the genome sequences of Fistulina hepatica and Cylindrobasidium torrendii.</title>
        <authorList>
            <person name="Floudas D."/>
            <person name="Held B.W."/>
            <person name="Riley R."/>
            <person name="Nagy L.G."/>
            <person name="Koehler G."/>
            <person name="Ransdell A.S."/>
            <person name="Younus H."/>
            <person name="Chow J."/>
            <person name="Chiniquy J."/>
            <person name="Lipzen A."/>
            <person name="Tritt A."/>
            <person name="Sun H."/>
            <person name="Haridas S."/>
            <person name="LaButti K."/>
            <person name="Ohm R.A."/>
            <person name="Kues U."/>
            <person name="Blanchette R.A."/>
            <person name="Grigoriev I.V."/>
            <person name="Minto R.E."/>
            <person name="Hibbett D.S."/>
        </authorList>
    </citation>
    <scope>NUCLEOTIDE SEQUENCE [LARGE SCALE GENOMIC DNA]</scope>
    <source>
        <strain evidence="2 3">FP15055 ss-10</strain>
    </source>
</reference>
<dbReference type="AlphaFoldDB" id="A0A0D7B8B6"/>
<keyword evidence="3" id="KW-1185">Reference proteome</keyword>
<organism evidence="2 3">
    <name type="scientific">Cylindrobasidium torrendii FP15055 ss-10</name>
    <dbReference type="NCBI Taxonomy" id="1314674"/>
    <lineage>
        <taxon>Eukaryota</taxon>
        <taxon>Fungi</taxon>
        <taxon>Dikarya</taxon>
        <taxon>Basidiomycota</taxon>
        <taxon>Agaricomycotina</taxon>
        <taxon>Agaricomycetes</taxon>
        <taxon>Agaricomycetidae</taxon>
        <taxon>Agaricales</taxon>
        <taxon>Marasmiineae</taxon>
        <taxon>Physalacriaceae</taxon>
        <taxon>Cylindrobasidium</taxon>
    </lineage>
</organism>